<dbReference type="EMBL" id="LAZR01027159">
    <property type="protein sequence ID" value="KKL66570.1"/>
    <property type="molecule type" value="Genomic_DNA"/>
</dbReference>
<evidence type="ECO:0000259" key="1">
    <source>
        <dbReference type="PROSITE" id="PS51186"/>
    </source>
</evidence>
<dbReference type="CDD" id="cd04301">
    <property type="entry name" value="NAT_SF"/>
    <property type="match status" value="1"/>
</dbReference>
<dbReference type="GO" id="GO:0016747">
    <property type="term" value="F:acyltransferase activity, transferring groups other than amino-acyl groups"/>
    <property type="evidence" value="ECO:0007669"/>
    <property type="project" value="InterPro"/>
</dbReference>
<name>A0A0F9GAL5_9ZZZZ</name>
<dbReference type="InterPro" id="IPR016181">
    <property type="entry name" value="Acyl_CoA_acyltransferase"/>
</dbReference>
<accession>A0A0F9GAL5</accession>
<dbReference type="SUPFAM" id="SSF55729">
    <property type="entry name" value="Acyl-CoA N-acyltransferases (Nat)"/>
    <property type="match status" value="1"/>
</dbReference>
<dbReference type="Gene3D" id="3.40.630.30">
    <property type="match status" value="1"/>
</dbReference>
<gene>
    <name evidence="2" type="ORF">LCGC14_2143660</name>
</gene>
<organism evidence="2">
    <name type="scientific">marine sediment metagenome</name>
    <dbReference type="NCBI Taxonomy" id="412755"/>
    <lineage>
        <taxon>unclassified sequences</taxon>
        <taxon>metagenomes</taxon>
        <taxon>ecological metagenomes</taxon>
    </lineage>
</organism>
<dbReference type="PROSITE" id="PS51186">
    <property type="entry name" value="GNAT"/>
    <property type="match status" value="1"/>
</dbReference>
<dbReference type="Pfam" id="PF00583">
    <property type="entry name" value="Acetyltransf_1"/>
    <property type="match status" value="1"/>
</dbReference>
<proteinExistence type="predicted"/>
<dbReference type="InterPro" id="IPR000182">
    <property type="entry name" value="GNAT_dom"/>
</dbReference>
<evidence type="ECO:0000313" key="2">
    <source>
        <dbReference type="EMBL" id="KKL66570.1"/>
    </source>
</evidence>
<sequence>MDIKLFNDDIETLRPIAESWQDEAQANKFGIITDVNKHLFELRSMVDNNNSDLIILYDESEPVGYIGLRYFDSPTGNQRIAEEHYLYVIPEKRGLTSMRLIKNAKYLAKLKNCSHIIFNASNLASDLHNKLCRVYEKMGFAKFETCFITKLE</sequence>
<feature type="domain" description="N-acetyltransferase" evidence="1">
    <location>
        <begin position="1"/>
        <end position="152"/>
    </location>
</feature>
<protein>
    <recommendedName>
        <fullName evidence="1">N-acetyltransferase domain-containing protein</fullName>
    </recommendedName>
</protein>
<comment type="caution">
    <text evidence="2">The sequence shown here is derived from an EMBL/GenBank/DDBJ whole genome shotgun (WGS) entry which is preliminary data.</text>
</comment>
<dbReference type="AlphaFoldDB" id="A0A0F9GAL5"/>
<reference evidence="2" key="1">
    <citation type="journal article" date="2015" name="Nature">
        <title>Complex archaea that bridge the gap between prokaryotes and eukaryotes.</title>
        <authorList>
            <person name="Spang A."/>
            <person name="Saw J.H."/>
            <person name="Jorgensen S.L."/>
            <person name="Zaremba-Niedzwiedzka K."/>
            <person name="Martijn J."/>
            <person name="Lind A.E."/>
            <person name="van Eijk R."/>
            <person name="Schleper C."/>
            <person name="Guy L."/>
            <person name="Ettema T.J."/>
        </authorList>
    </citation>
    <scope>NUCLEOTIDE SEQUENCE</scope>
</reference>